<evidence type="ECO:0000313" key="1">
    <source>
        <dbReference type="EMBL" id="KIO22897.1"/>
    </source>
</evidence>
<accession>A0A0C3LNH1</accession>
<gene>
    <name evidence="1" type="ORF">M407DRAFT_215765</name>
</gene>
<dbReference type="HOGENOM" id="CLU_2279504_0_0_1"/>
<reference evidence="2" key="2">
    <citation type="submission" date="2015-01" db="EMBL/GenBank/DDBJ databases">
        <title>Evolutionary Origins and Diversification of the Mycorrhizal Mutualists.</title>
        <authorList>
            <consortium name="DOE Joint Genome Institute"/>
            <consortium name="Mycorrhizal Genomics Consortium"/>
            <person name="Kohler A."/>
            <person name="Kuo A."/>
            <person name="Nagy L.G."/>
            <person name="Floudas D."/>
            <person name="Copeland A."/>
            <person name="Barry K.W."/>
            <person name="Cichocki N."/>
            <person name="Veneault-Fourrey C."/>
            <person name="LaButti K."/>
            <person name="Lindquist E.A."/>
            <person name="Lipzen A."/>
            <person name="Lundell T."/>
            <person name="Morin E."/>
            <person name="Murat C."/>
            <person name="Riley R."/>
            <person name="Ohm R."/>
            <person name="Sun H."/>
            <person name="Tunlid A."/>
            <person name="Henrissat B."/>
            <person name="Grigoriev I.V."/>
            <person name="Hibbett D.S."/>
            <person name="Martin F."/>
        </authorList>
    </citation>
    <scope>NUCLEOTIDE SEQUENCE [LARGE SCALE GENOMIC DNA]</scope>
    <source>
        <strain evidence="2">MUT 4182</strain>
    </source>
</reference>
<dbReference type="Proteomes" id="UP000054248">
    <property type="component" value="Unassembled WGS sequence"/>
</dbReference>
<dbReference type="AlphaFoldDB" id="A0A0C3LNH1"/>
<reference evidence="1 2" key="1">
    <citation type="submission" date="2014-04" db="EMBL/GenBank/DDBJ databases">
        <authorList>
            <consortium name="DOE Joint Genome Institute"/>
            <person name="Kuo A."/>
            <person name="Girlanda M."/>
            <person name="Perotto S."/>
            <person name="Kohler A."/>
            <person name="Nagy L.G."/>
            <person name="Floudas D."/>
            <person name="Copeland A."/>
            <person name="Barry K.W."/>
            <person name="Cichocki N."/>
            <person name="Veneault-Fourrey C."/>
            <person name="LaButti K."/>
            <person name="Lindquist E.A."/>
            <person name="Lipzen A."/>
            <person name="Lundell T."/>
            <person name="Morin E."/>
            <person name="Murat C."/>
            <person name="Sun H."/>
            <person name="Tunlid A."/>
            <person name="Henrissat B."/>
            <person name="Grigoriev I.V."/>
            <person name="Hibbett D.S."/>
            <person name="Martin F."/>
            <person name="Nordberg H.P."/>
            <person name="Cantor M.N."/>
            <person name="Hua S.X."/>
        </authorList>
    </citation>
    <scope>NUCLEOTIDE SEQUENCE [LARGE SCALE GENOMIC DNA]</scope>
    <source>
        <strain evidence="1 2">MUT 4182</strain>
    </source>
</reference>
<keyword evidence="2" id="KW-1185">Reference proteome</keyword>
<proteinExistence type="predicted"/>
<protein>
    <submittedName>
        <fullName evidence="1">Uncharacterized protein</fullName>
    </submittedName>
</protein>
<organism evidence="1 2">
    <name type="scientific">Tulasnella calospora MUT 4182</name>
    <dbReference type="NCBI Taxonomy" id="1051891"/>
    <lineage>
        <taxon>Eukaryota</taxon>
        <taxon>Fungi</taxon>
        <taxon>Dikarya</taxon>
        <taxon>Basidiomycota</taxon>
        <taxon>Agaricomycotina</taxon>
        <taxon>Agaricomycetes</taxon>
        <taxon>Cantharellales</taxon>
        <taxon>Tulasnellaceae</taxon>
        <taxon>Tulasnella</taxon>
    </lineage>
</organism>
<dbReference type="EMBL" id="KN823098">
    <property type="protein sequence ID" value="KIO22897.1"/>
    <property type="molecule type" value="Genomic_DNA"/>
</dbReference>
<sequence>MSMEARLVDPGKRVESDWQLWGEVSLARLRKKENPPARVLAIRMELKFAFEIPNRARVAIHRRRDKARKALANFEMNPFIGALDGLWITMAFIIPADRLAST</sequence>
<evidence type="ECO:0000313" key="2">
    <source>
        <dbReference type="Proteomes" id="UP000054248"/>
    </source>
</evidence>
<name>A0A0C3LNH1_9AGAM</name>